<proteinExistence type="predicted"/>
<name>A0A0A8YCK8_ARUDO</name>
<sequence>MGCSNMGRDAGFPSFTLFSWPMVVPPSSSWIMVMDGENSSSKGFLKQKRMGSFLEMAKVV</sequence>
<dbReference type="AlphaFoldDB" id="A0A0A8YCK8"/>
<reference evidence="1" key="1">
    <citation type="submission" date="2014-09" db="EMBL/GenBank/DDBJ databases">
        <authorList>
            <person name="Magalhaes I.L.F."/>
            <person name="Oliveira U."/>
            <person name="Santos F.R."/>
            <person name="Vidigal T.H.D.A."/>
            <person name="Brescovit A.D."/>
            <person name="Santos A.J."/>
        </authorList>
    </citation>
    <scope>NUCLEOTIDE SEQUENCE</scope>
    <source>
        <tissue evidence="1">Shoot tissue taken approximately 20 cm above the soil surface</tissue>
    </source>
</reference>
<protein>
    <submittedName>
        <fullName evidence="1">Uncharacterized protein</fullName>
    </submittedName>
</protein>
<organism evidence="1">
    <name type="scientific">Arundo donax</name>
    <name type="common">Giant reed</name>
    <name type="synonym">Donax arundinaceus</name>
    <dbReference type="NCBI Taxonomy" id="35708"/>
    <lineage>
        <taxon>Eukaryota</taxon>
        <taxon>Viridiplantae</taxon>
        <taxon>Streptophyta</taxon>
        <taxon>Embryophyta</taxon>
        <taxon>Tracheophyta</taxon>
        <taxon>Spermatophyta</taxon>
        <taxon>Magnoliopsida</taxon>
        <taxon>Liliopsida</taxon>
        <taxon>Poales</taxon>
        <taxon>Poaceae</taxon>
        <taxon>PACMAD clade</taxon>
        <taxon>Arundinoideae</taxon>
        <taxon>Arundineae</taxon>
        <taxon>Arundo</taxon>
    </lineage>
</organism>
<reference evidence="1" key="2">
    <citation type="journal article" date="2015" name="Data Brief">
        <title>Shoot transcriptome of the giant reed, Arundo donax.</title>
        <authorList>
            <person name="Barrero R.A."/>
            <person name="Guerrero F.D."/>
            <person name="Moolhuijzen P."/>
            <person name="Goolsby J.A."/>
            <person name="Tidwell J."/>
            <person name="Bellgard S.E."/>
            <person name="Bellgard M.I."/>
        </authorList>
    </citation>
    <scope>NUCLEOTIDE SEQUENCE</scope>
    <source>
        <tissue evidence="1">Shoot tissue taken approximately 20 cm above the soil surface</tissue>
    </source>
</reference>
<accession>A0A0A8YCK8</accession>
<evidence type="ECO:0000313" key="1">
    <source>
        <dbReference type="EMBL" id="JAD23250.1"/>
    </source>
</evidence>
<dbReference type="EMBL" id="GBRH01274645">
    <property type="protein sequence ID" value="JAD23250.1"/>
    <property type="molecule type" value="Transcribed_RNA"/>
</dbReference>